<reference evidence="3" key="4">
    <citation type="journal article" date="2015" name="G3 (Bethesda)">
        <title>Genome sequences of three phytopathogenic species of the Magnaporthaceae family of fungi.</title>
        <authorList>
            <person name="Okagaki L.H."/>
            <person name="Nunes C.C."/>
            <person name="Sailsbery J."/>
            <person name="Clay B."/>
            <person name="Brown D."/>
            <person name="John T."/>
            <person name="Oh Y."/>
            <person name="Young N."/>
            <person name="Fitzgerald M."/>
            <person name="Haas B.J."/>
            <person name="Zeng Q."/>
            <person name="Young S."/>
            <person name="Adiconis X."/>
            <person name="Fan L."/>
            <person name="Levin J.Z."/>
            <person name="Mitchell T.K."/>
            <person name="Okubara P.A."/>
            <person name="Farman M.L."/>
            <person name="Kohn L.M."/>
            <person name="Birren B."/>
            <person name="Ma L.-J."/>
            <person name="Dean R.A."/>
        </authorList>
    </citation>
    <scope>NUCLEOTIDE SEQUENCE</scope>
    <source>
        <strain evidence="3">R3-111a-1</strain>
    </source>
</reference>
<evidence type="ECO:0000313" key="3">
    <source>
        <dbReference type="EnsemblFungi" id="EJT81253"/>
    </source>
</evidence>
<evidence type="ECO:0000256" key="1">
    <source>
        <dbReference type="SAM" id="MobiDB-lite"/>
    </source>
</evidence>
<gene>
    <name evidence="3" type="primary">20341695</name>
    <name evidence="2" type="ORF">GGTG_01237</name>
</gene>
<feature type="region of interest" description="Disordered" evidence="1">
    <location>
        <begin position="89"/>
        <end position="135"/>
    </location>
</feature>
<organism evidence="2">
    <name type="scientific">Gaeumannomyces tritici (strain R3-111a-1)</name>
    <name type="common">Wheat and barley take-all root rot fungus</name>
    <name type="synonym">Gaeumannomyces graminis var. tritici</name>
    <dbReference type="NCBI Taxonomy" id="644352"/>
    <lineage>
        <taxon>Eukaryota</taxon>
        <taxon>Fungi</taxon>
        <taxon>Dikarya</taxon>
        <taxon>Ascomycota</taxon>
        <taxon>Pezizomycotina</taxon>
        <taxon>Sordariomycetes</taxon>
        <taxon>Sordariomycetidae</taxon>
        <taxon>Magnaporthales</taxon>
        <taxon>Magnaporthaceae</taxon>
        <taxon>Gaeumannomyces</taxon>
    </lineage>
</organism>
<dbReference type="RefSeq" id="XP_009217262.1">
    <property type="nucleotide sequence ID" value="XM_009218998.1"/>
</dbReference>
<dbReference type="VEuPathDB" id="FungiDB:GGTG_01237"/>
<protein>
    <submittedName>
        <fullName evidence="2 3">Uncharacterized protein</fullName>
    </submittedName>
</protein>
<feature type="compositionally biased region" description="Basic and acidic residues" evidence="1">
    <location>
        <begin position="111"/>
        <end position="127"/>
    </location>
</feature>
<reference evidence="2" key="3">
    <citation type="submission" date="2010-09" db="EMBL/GenBank/DDBJ databases">
        <title>Annotation of Gaeumannomyces graminis var. tritici R3-111a-1.</title>
        <authorList>
            <consortium name="The Broad Institute Genome Sequencing Platform"/>
            <person name="Ma L.-J."/>
            <person name="Dead R."/>
            <person name="Young S.K."/>
            <person name="Zeng Q."/>
            <person name="Gargeya S."/>
            <person name="Fitzgerald M."/>
            <person name="Haas B."/>
            <person name="Abouelleil A."/>
            <person name="Alvarado L."/>
            <person name="Arachchi H.M."/>
            <person name="Berlin A."/>
            <person name="Brown A."/>
            <person name="Chapman S.B."/>
            <person name="Chen Z."/>
            <person name="Dunbar C."/>
            <person name="Freedman E."/>
            <person name="Gearin G."/>
            <person name="Gellesch M."/>
            <person name="Goldberg J."/>
            <person name="Griggs A."/>
            <person name="Gujja S."/>
            <person name="Heiman D."/>
            <person name="Howarth C."/>
            <person name="Larson L."/>
            <person name="Lui A."/>
            <person name="MacDonald P.J.P."/>
            <person name="Mehta T."/>
            <person name="Montmayeur A."/>
            <person name="Murphy C."/>
            <person name="Neiman D."/>
            <person name="Pearson M."/>
            <person name="Priest M."/>
            <person name="Roberts A."/>
            <person name="Saif S."/>
            <person name="Shea T."/>
            <person name="Shenoy N."/>
            <person name="Sisk P."/>
            <person name="Stolte C."/>
            <person name="Sykes S."/>
            <person name="Yandava C."/>
            <person name="Wortman J."/>
            <person name="Nusbaum C."/>
            <person name="Birren B."/>
        </authorList>
    </citation>
    <scope>NUCLEOTIDE SEQUENCE</scope>
    <source>
        <strain evidence="2">R3-111a-1</strain>
    </source>
</reference>
<dbReference type="EMBL" id="GL385395">
    <property type="protein sequence ID" value="EJT81253.1"/>
    <property type="molecule type" value="Genomic_DNA"/>
</dbReference>
<keyword evidence="4" id="KW-1185">Reference proteome</keyword>
<dbReference type="AlphaFoldDB" id="J3NJ03"/>
<dbReference type="GeneID" id="20341695"/>
<evidence type="ECO:0000313" key="2">
    <source>
        <dbReference type="EMBL" id="EJT81253.1"/>
    </source>
</evidence>
<reference evidence="3" key="5">
    <citation type="submission" date="2018-04" db="UniProtKB">
        <authorList>
            <consortium name="EnsemblFungi"/>
        </authorList>
    </citation>
    <scope>IDENTIFICATION</scope>
    <source>
        <strain evidence="3">R3-111a-1</strain>
    </source>
</reference>
<reference evidence="2" key="2">
    <citation type="submission" date="2010-07" db="EMBL/GenBank/DDBJ databases">
        <authorList>
            <consortium name="The Broad Institute Genome Sequencing Platform"/>
            <consortium name="Broad Institute Genome Sequencing Center for Infectious Disease"/>
            <person name="Ma L.-J."/>
            <person name="Dead R."/>
            <person name="Young S."/>
            <person name="Zeng Q."/>
            <person name="Koehrsen M."/>
            <person name="Alvarado L."/>
            <person name="Berlin A."/>
            <person name="Chapman S.B."/>
            <person name="Chen Z."/>
            <person name="Freedman E."/>
            <person name="Gellesch M."/>
            <person name="Goldberg J."/>
            <person name="Griggs A."/>
            <person name="Gujja S."/>
            <person name="Heilman E.R."/>
            <person name="Heiman D."/>
            <person name="Hepburn T."/>
            <person name="Howarth C."/>
            <person name="Jen D."/>
            <person name="Larson L."/>
            <person name="Mehta T."/>
            <person name="Neiman D."/>
            <person name="Pearson M."/>
            <person name="Roberts A."/>
            <person name="Saif S."/>
            <person name="Shea T."/>
            <person name="Shenoy N."/>
            <person name="Sisk P."/>
            <person name="Stolte C."/>
            <person name="Sykes S."/>
            <person name="Walk T."/>
            <person name="White J."/>
            <person name="Yandava C."/>
            <person name="Haas B."/>
            <person name="Nusbaum C."/>
            <person name="Birren B."/>
        </authorList>
    </citation>
    <scope>NUCLEOTIDE SEQUENCE</scope>
    <source>
        <strain evidence="2">R3-111a-1</strain>
    </source>
</reference>
<sequence length="135" mass="14146">MAGRSSNSSSSSSSTKIFPLIRARGPFPLDNACSAPHNVGCPRKYLHMQVLLRSSGSSSSSRSASGCYAHGDRTLAASSTCRQTMARTRSETLVVISSSSSSTQGPGPSEQQRHDVNEKAVARKGKVDPFGSQAA</sequence>
<accession>J3NJ03</accession>
<evidence type="ECO:0000313" key="4">
    <source>
        <dbReference type="Proteomes" id="UP000006039"/>
    </source>
</evidence>
<name>J3NJ03_GAET3</name>
<dbReference type="HOGENOM" id="CLU_1885895_0_0_1"/>
<proteinExistence type="predicted"/>
<dbReference type="EnsemblFungi" id="EJT81253">
    <property type="protein sequence ID" value="EJT81253"/>
    <property type="gene ID" value="GGTG_01237"/>
</dbReference>
<dbReference type="Proteomes" id="UP000006039">
    <property type="component" value="Unassembled WGS sequence"/>
</dbReference>
<reference evidence="4" key="1">
    <citation type="submission" date="2010-07" db="EMBL/GenBank/DDBJ databases">
        <title>The genome sequence of Gaeumannomyces graminis var. tritici strain R3-111a-1.</title>
        <authorList>
            <consortium name="The Broad Institute Genome Sequencing Platform"/>
            <person name="Ma L.-J."/>
            <person name="Dead R."/>
            <person name="Young S."/>
            <person name="Zeng Q."/>
            <person name="Koehrsen M."/>
            <person name="Alvarado L."/>
            <person name="Berlin A."/>
            <person name="Chapman S.B."/>
            <person name="Chen Z."/>
            <person name="Freedman E."/>
            <person name="Gellesch M."/>
            <person name="Goldberg J."/>
            <person name="Griggs A."/>
            <person name="Gujja S."/>
            <person name="Heilman E.R."/>
            <person name="Heiman D."/>
            <person name="Hepburn T."/>
            <person name="Howarth C."/>
            <person name="Jen D."/>
            <person name="Larson L."/>
            <person name="Mehta T."/>
            <person name="Neiman D."/>
            <person name="Pearson M."/>
            <person name="Roberts A."/>
            <person name="Saif S."/>
            <person name="Shea T."/>
            <person name="Shenoy N."/>
            <person name="Sisk P."/>
            <person name="Stolte C."/>
            <person name="Sykes S."/>
            <person name="Walk T."/>
            <person name="White J."/>
            <person name="Yandava C."/>
            <person name="Haas B."/>
            <person name="Nusbaum C."/>
            <person name="Birren B."/>
        </authorList>
    </citation>
    <scope>NUCLEOTIDE SEQUENCE [LARGE SCALE GENOMIC DNA]</scope>
    <source>
        <strain evidence="4">R3-111a-1</strain>
    </source>
</reference>